<evidence type="ECO:0000313" key="3">
    <source>
        <dbReference type="Proteomes" id="UP000749453"/>
    </source>
</evidence>
<keyword evidence="3" id="KW-1185">Reference proteome</keyword>
<organism evidence="1 4">
    <name type="scientific">Stenotrophomonas lactitubi</name>
    <dbReference type="NCBI Taxonomy" id="2045214"/>
    <lineage>
        <taxon>Bacteria</taxon>
        <taxon>Pseudomonadati</taxon>
        <taxon>Pseudomonadota</taxon>
        <taxon>Gammaproteobacteria</taxon>
        <taxon>Lysobacterales</taxon>
        <taxon>Lysobacteraceae</taxon>
        <taxon>Stenotrophomonas</taxon>
    </lineage>
</organism>
<gene>
    <name evidence="1" type="ORF">JJW18_03005</name>
    <name evidence="2" type="ORF">JJW19_08055</name>
</gene>
<evidence type="ECO:0000313" key="1">
    <source>
        <dbReference type="EMBL" id="MBM9912442.1"/>
    </source>
</evidence>
<sequence length="146" mass="16527">MYQLTDQADIIKCTETGTFIPRGHWMWGGYQEWLMAGNVAQPAPPPYAVNSPEHQRVLRGHAWEWMLTHIQARGYDSIESCCSYINSSVQRFAQEAVAMVAWRDAVSIALQRMAIECTDGLQTWEQLKVLLPQPEAFEWPAADAAS</sequence>
<protein>
    <recommendedName>
        <fullName evidence="5">DUF4376 domain-containing protein</fullName>
    </recommendedName>
</protein>
<dbReference type="RefSeq" id="WP_205405746.1">
    <property type="nucleotide sequence ID" value="NZ_CP167120.1"/>
</dbReference>
<accession>A0AAW4GC67</accession>
<comment type="caution">
    <text evidence="1">The sequence shown here is derived from an EMBL/GenBank/DDBJ whole genome shotgun (WGS) entry which is preliminary data.</text>
</comment>
<dbReference type="AlphaFoldDB" id="A0AAW4GC67"/>
<dbReference type="EMBL" id="JAFFTA010000002">
    <property type="protein sequence ID" value="MBM9912442.1"/>
    <property type="molecule type" value="Genomic_DNA"/>
</dbReference>
<evidence type="ECO:0000313" key="4">
    <source>
        <dbReference type="Proteomes" id="UP000784064"/>
    </source>
</evidence>
<reference evidence="1" key="2">
    <citation type="submission" date="2021-01" db="EMBL/GenBank/DDBJ databases">
        <authorList>
            <person name="Yu Y."/>
        </authorList>
    </citation>
    <scope>NUCLEOTIDE SEQUENCE</scope>
    <source>
        <strain evidence="1">As-5</strain>
        <strain evidence="2">As-6</strain>
    </source>
</reference>
<evidence type="ECO:0008006" key="5">
    <source>
        <dbReference type="Google" id="ProtNLM"/>
    </source>
</evidence>
<name>A0AAW4GC67_9GAMM</name>
<dbReference type="Proteomes" id="UP000784064">
    <property type="component" value="Unassembled WGS sequence"/>
</dbReference>
<reference evidence="3" key="1">
    <citation type="submission" date="2021-01" db="EMBL/GenBank/DDBJ databases">
        <title>Stenotrophomonas maltophilia.</title>
        <authorList>
            <person name="Yu Y."/>
        </authorList>
    </citation>
    <scope>NUCLEOTIDE SEQUENCE [LARGE SCALE GENOMIC DNA]</scope>
    <source>
        <strain evidence="3">As-6</strain>
    </source>
</reference>
<evidence type="ECO:0000313" key="2">
    <source>
        <dbReference type="EMBL" id="MBM9938095.1"/>
    </source>
</evidence>
<dbReference type="GeneID" id="97226289"/>
<dbReference type="EMBL" id="JAFFTB010000012">
    <property type="protein sequence ID" value="MBM9938095.1"/>
    <property type="molecule type" value="Genomic_DNA"/>
</dbReference>
<dbReference type="Proteomes" id="UP000749453">
    <property type="component" value="Unassembled WGS sequence"/>
</dbReference>
<proteinExistence type="predicted"/>